<reference evidence="2" key="1">
    <citation type="submission" date="2023-08" db="EMBL/GenBank/DDBJ databases">
        <title>A de novo genome assembly of Solanum verrucosum Schlechtendal, a Mexican diploid species geographically isolated from the other diploid A-genome species in potato relatives.</title>
        <authorList>
            <person name="Hosaka K."/>
        </authorList>
    </citation>
    <scope>NUCLEOTIDE SEQUENCE</scope>
    <source>
        <tissue evidence="2">Young leaves</tissue>
    </source>
</reference>
<dbReference type="AlphaFoldDB" id="A0AAF0TDZ0"/>
<comment type="similarity">
    <text evidence="1">Belongs to the ARG7 family.</text>
</comment>
<evidence type="ECO:0000313" key="2">
    <source>
        <dbReference type="EMBL" id="WMV13178.1"/>
    </source>
</evidence>
<organism evidence="2 3">
    <name type="scientific">Solanum verrucosum</name>
    <dbReference type="NCBI Taxonomy" id="315347"/>
    <lineage>
        <taxon>Eukaryota</taxon>
        <taxon>Viridiplantae</taxon>
        <taxon>Streptophyta</taxon>
        <taxon>Embryophyta</taxon>
        <taxon>Tracheophyta</taxon>
        <taxon>Spermatophyta</taxon>
        <taxon>Magnoliopsida</taxon>
        <taxon>eudicotyledons</taxon>
        <taxon>Gunneridae</taxon>
        <taxon>Pentapetalae</taxon>
        <taxon>asterids</taxon>
        <taxon>lamiids</taxon>
        <taxon>Solanales</taxon>
        <taxon>Solanaceae</taxon>
        <taxon>Solanoideae</taxon>
        <taxon>Solaneae</taxon>
        <taxon>Solanum</taxon>
    </lineage>
</organism>
<protein>
    <recommendedName>
        <fullName evidence="4">Auxin-induced SAUR</fullName>
    </recommendedName>
</protein>
<sequence length="334" mass="37639">MQVLVHSKFQDTLRSWCLHSEPMQPQIVFYTSFIDLMISDQVDPDMVQQFEDAGLSFTGKDESVCHMESHGEENLKNYILPRAMLASRVDGDSHKWIDAGNREYRAVRRLHHSAKAICSELPLSHPINVLNLPPKMWPSVKMKFVNIWNSKLQTQRDCTSTRDGESKEDSGAKWRDFHPEITVEYLNYILDVSATSSWEVGTADTVGCGAKVLCGSSGLENISPLTGSTMTMKCVNQRTVCSILNYTTMAIRMPRMIKKTSTAGDVPKGHFAIYVGEKQKKRFVIPISFLSQPLFQELLSQAEKEFGFDDPMGGVTIPCSEDVFINLTSPLNRF</sequence>
<dbReference type="EMBL" id="CP133612">
    <property type="protein sequence ID" value="WMV13178.1"/>
    <property type="molecule type" value="Genomic_DNA"/>
</dbReference>
<evidence type="ECO:0008006" key="4">
    <source>
        <dbReference type="Google" id="ProtNLM"/>
    </source>
</evidence>
<accession>A0AAF0TDZ0</accession>
<dbReference type="Pfam" id="PF02519">
    <property type="entry name" value="Auxin_inducible"/>
    <property type="match status" value="1"/>
</dbReference>
<name>A0AAF0TDZ0_SOLVR</name>
<keyword evidence="3" id="KW-1185">Reference proteome</keyword>
<gene>
    <name evidence="2" type="ORF">MTR67_006563</name>
</gene>
<proteinExistence type="inferred from homology"/>
<dbReference type="GO" id="GO:0009733">
    <property type="term" value="P:response to auxin"/>
    <property type="evidence" value="ECO:0007669"/>
    <property type="project" value="InterPro"/>
</dbReference>
<dbReference type="Proteomes" id="UP001234989">
    <property type="component" value="Chromosome 1"/>
</dbReference>
<evidence type="ECO:0000313" key="3">
    <source>
        <dbReference type="Proteomes" id="UP001234989"/>
    </source>
</evidence>
<evidence type="ECO:0000256" key="1">
    <source>
        <dbReference type="ARBA" id="ARBA00006974"/>
    </source>
</evidence>
<dbReference type="InterPro" id="IPR003676">
    <property type="entry name" value="SAUR_fam"/>
</dbReference>
<dbReference type="PANTHER" id="PTHR31929">
    <property type="entry name" value="SAUR-LIKE AUXIN-RESPONSIVE PROTEIN FAMILY-RELATED"/>
    <property type="match status" value="1"/>
</dbReference>